<dbReference type="PROSITE" id="PS50011">
    <property type="entry name" value="PROTEIN_KINASE_DOM"/>
    <property type="match status" value="1"/>
</dbReference>
<dbReference type="InterPro" id="IPR050660">
    <property type="entry name" value="NEK_Ser/Thr_kinase"/>
</dbReference>
<keyword evidence="5" id="KW-0067">ATP-binding</keyword>
<dbReference type="SMART" id="SM00740">
    <property type="entry name" value="PASTA"/>
    <property type="match status" value="3"/>
</dbReference>
<dbReference type="Pfam" id="PF00069">
    <property type="entry name" value="Pkinase"/>
    <property type="match status" value="1"/>
</dbReference>
<dbReference type="AlphaFoldDB" id="A0A2G6KEP9"/>
<dbReference type="GO" id="GO:0005524">
    <property type="term" value="F:ATP binding"/>
    <property type="evidence" value="ECO:0007669"/>
    <property type="project" value="UniProtKB-KW"/>
</dbReference>
<dbReference type="Gene3D" id="3.30.10.20">
    <property type="match status" value="3"/>
</dbReference>
<dbReference type="PROSITE" id="PS51178">
    <property type="entry name" value="PASTA"/>
    <property type="match status" value="3"/>
</dbReference>
<name>A0A2G6KEP9_9ACTN</name>
<protein>
    <recommendedName>
        <fullName evidence="1">non-specific serine/threonine protein kinase</fullName>
        <ecNumber evidence="1">2.7.11.1</ecNumber>
    </recommendedName>
</protein>
<keyword evidence="2" id="KW-0808">Transferase</keyword>
<gene>
    <name evidence="10" type="ORF">CSA55_01355</name>
</gene>
<sequence>MKNQFSSEPLDGASLVGLVLAGRYQLTRMVTDGANTMIFDGDDTDKGRRVTVKIVHPERSADDSFADAFESEMRRVSAMSHPNIVAVYDWGWHEIGDRSVAYVVVEHLTGGSLRDLFDRGRRLSASQALVVGLDVCRGLDYAHRRGFVHTELSPSKLLFGDDRRPRIVDFGLARLLSEPGWATPESVPNHVAVYSAPEQGQGEAPTAATDIYSLCLVLQEAVTGSVPFSSDSTVSTLSARVGKLMPVSADLGSMATVLERAGRPEPDERPTAAQLGKALIEAASKLSRPEPLPLLSSAVFNTPDDQLRSPDDPTGGVIRPESDLEPLVVVPVDAPDEMPGTTPSLESESPVPEASESDAPAPVEPNPPAETVGVPDEPVRTVAPTETMAAIPTVVEVPDEPSRRRSVPWWMIAGIGLILVAGIVVLIAHSLRTPVHEVPDLSGITEAQAQNLASPYSWEIVVVTERSDEVPDVGLVVETRPGAGLQLAEGETLILVISEGPVLREIPKTIALPYDDVAKYLTEQGLDPRRVDEYDEEVAEGIVISWSAPADPTLSVGSMVEPGTIIELTVSLGPEPRTVPDLVGESFNDAERTLKDMKLEIRETGREFSDDYDLDEIITQSVEAGEEVDRGTTIEVVVSKGPDLVVFPDLSSYVSYVDAEPALREAGFVPKLVTGDAESPIFEAKIDGEVAVAGEKYRRGSDVEIVAVEAP</sequence>
<proteinExistence type="predicted"/>
<dbReference type="PANTHER" id="PTHR43671">
    <property type="entry name" value="SERINE/THREONINE-PROTEIN KINASE NEK"/>
    <property type="match status" value="1"/>
</dbReference>
<dbReference type="CDD" id="cd14014">
    <property type="entry name" value="STKc_PknB_like"/>
    <property type="match status" value="1"/>
</dbReference>
<keyword evidence="7" id="KW-0812">Transmembrane</keyword>
<keyword evidence="4" id="KW-0418">Kinase</keyword>
<dbReference type="Pfam" id="PF03793">
    <property type="entry name" value="PASTA"/>
    <property type="match status" value="3"/>
</dbReference>
<dbReference type="SUPFAM" id="SSF56112">
    <property type="entry name" value="Protein kinase-like (PK-like)"/>
    <property type="match status" value="1"/>
</dbReference>
<feature type="compositionally biased region" description="Low complexity" evidence="6">
    <location>
        <begin position="343"/>
        <end position="361"/>
    </location>
</feature>
<feature type="domain" description="Protein kinase" evidence="8">
    <location>
        <begin position="24"/>
        <end position="295"/>
    </location>
</feature>
<feature type="domain" description="PASTA" evidence="9">
    <location>
        <begin position="573"/>
        <end position="640"/>
    </location>
</feature>
<evidence type="ECO:0000256" key="4">
    <source>
        <dbReference type="ARBA" id="ARBA00022777"/>
    </source>
</evidence>
<dbReference type="InterPro" id="IPR011009">
    <property type="entry name" value="Kinase-like_dom_sf"/>
</dbReference>
<dbReference type="EMBL" id="PDSL01000022">
    <property type="protein sequence ID" value="PIE34115.1"/>
    <property type="molecule type" value="Genomic_DNA"/>
</dbReference>
<dbReference type="EC" id="2.7.11.1" evidence="1"/>
<evidence type="ECO:0000313" key="10">
    <source>
        <dbReference type="EMBL" id="PIE34115.1"/>
    </source>
</evidence>
<evidence type="ECO:0000256" key="2">
    <source>
        <dbReference type="ARBA" id="ARBA00022679"/>
    </source>
</evidence>
<dbReference type="CDD" id="cd06577">
    <property type="entry name" value="PASTA_pknB"/>
    <property type="match status" value="3"/>
</dbReference>
<keyword evidence="7" id="KW-0472">Membrane</keyword>
<evidence type="ECO:0000259" key="9">
    <source>
        <dbReference type="PROSITE" id="PS51178"/>
    </source>
</evidence>
<dbReference type="Gene3D" id="3.30.200.20">
    <property type="entry name" value="Phosphorylase Kinase, domain 1"/>
    <property type="match status" value="1"/>
</dbReference>
<reference evidence="10 11" key="1">
    <citation type="submission" date="2017-10" db="EMBL/GenBank/DDBJ databases">
        <title>Novel microbial diversity and functional potential in the marine mammal oral microbiome.</title>
        <authorList>
            <person name="Dudek N.K."/>
            <person name="Sun C.L."/>
            <person name="Burstein D."/>
            <person name="Kantor R.S."/>
            <person name="Aliaga Goltsman D.S."/>
            <person name="Bik E.M."/>
            <person name="Thomas B.C."/>
            <person name="Banfield J.F."/>
            <person name="Relman D.A."/>
        </authorList>
    </citation>
    <scope>NUCLEOTIDE SEQUENCE [LARGE SCALE GENOMIC DNA]</scope>
    <source>
        <strain evidence="10">DOLJORAL78_61_10</strain>
    </source>
</reference>
<dbReference type="InterPro" id="IPR000719">
    <property type="entry name" value="Prot_kinase_dom"/>
</dbReference>
<organism evidence="10 11">
    <name type="scientific">Ilumatobacter coccineus</name>
    <dbReference type="NCBI Taxonomy" id="467094"/>
    <lineage>
        <taxon>Bacteria</taxon>
        <taxon>Bacillati</taxon>
        <taxon>Actinomycetota</taxon>
        <taxon>Acidimicrobiia</taxon>
        <taxon>Acidimicrobiales</taxon>
        <taxon>Ilumatobacteraceae</taxon>
        <taxon>Ilumatobacter</taxon>
    </lineage>
</organism>
<feature type="transmembrane region" description="Helical" evidence="7">
    <location>
        <begin position="407"/>
        <end position="428"/>
    </location>
</feature>
<evidence type="ECO:0000256" key="5">
    <source>
        <dbReference type="ARBA" id="ARBA00022840"/>
    </source>
</evidence>
<feature type="region of interest" description="Disordered" evidence="6">
    <location>
        <begin position="294"/>
        <end position="376"/>
    </location>
</feature>
<comment type="caution">
    <text evidence="10">The sequence shown here is derived from an EMBL/GenBank/DDBJ whole genome shotgun (WGS) entry which is preliminary data.</text>
</comment>
<feature type="domain" description="PASTA" evidence="9">
    <location>
        <begin position="432"/>
        <end position="499"/>
    </location>
</feature>
<dbReference type="GO" id="GO:0004674">
    <property type="term" value="F:protein serine/threonine kinase activity"/>
    <property type="evidence" value="ECO:0007669"/>
    <property type="project" value="UniProtKB-EC"/>
</dbReference>
<feature type="domain" description="PASTA" evidence="9">
    <location>
        <begin position="500"/>
        <end position="572"/>
    </location>
</feature>
<dbReference type="Proteomes" id="UP000230914">
    <property type="component" value="Unassembled WGS sequence"/>
</dbReference>
<dbReference type="SUPFAM" id="SSF54184">
    <property type="entry name" value="Penicillin-binding protein 2x (pbp-2x), c-terminal domain"/>
    <property type="match status" value="1"/>
</dbReference>
<dbReference type="PANTHER" id="PTHR43671:SF13">
    <property type="entry name" value="SERINE_THREONINE-PROTEIN KINASE NEK2"/>
    <property type="match status" value="1"/>
</dbReference>
<evidence type="ECO:0000256" key="6">
    <source>
        <dbReference type="SAM" id="MobiDB-lite"/>
    </source>
</evidence>
<dbReference type="Gene3D" id="1.10.510.10">
    <property type="entry name" value="Transferase(Phosphotransferase) domain 1"/>
    <property type="match status" value="1"/>
</dbReference>
<keyword evidence="3" id="KW-0547">Nucleotide-binding</keyword>
<dbReference type="InterPro" id="IPR005543">
    <property type="entry name" value="PASTA_dom"/>
</dbReference>
<evidence type="ECO:0000256" key="3">
    <source>
        <dbReference type="ARBA" id="ARBA00022741"/>
    </source>
</evidence>
<evidence type="ECO:0000256" key="7">
    <source>
        <dbReference type="SAM" id="Phobius"/>
    </source>
</evidence>
<evidence type="ECO:0000259" key="8">
    <source>
        <dbReference type="PROSITE" id="PS50011"/>
    </source>
</evidence>
<keyword evidence="7" id="KW-1133">Transmembrane helix</keyword>
<evidence type="ECO:0000256" key="1">
    <source>
        <dbReference type="ARBA" id="ARBA00012513"/>
    </source>
</evidence>
<accession>A0A2G6KEP9</accession>
<evidence type="ECO:0000313" key="11">
    <source>
        <dbReference type="Proteomes" id="UP000230914"/>
    </source>
</evidence>